<evidence type="ECO:0000313" key="1">
    <source>
        <dbReference type="EMBL" id="KOR75742.1"/>
    </source>
</evidence>
<organism evidence="1 2">
    <name type="scientific">Candidatus Phytoplasma pruni</name>
    <dbReference type="NCBI Taxonomy" id="479893"/>
    <lineage>
        <taxon>Bacteria</taxon>
        <taxon>Bacillati</taxon>
        <taxon>Mycoplasmatota</taxon>
        <taxon>Mollicutes</taxon>
        <taxon>Acholeplasmatales</taxon>
        <taxon>Acholeplasmataceae</taxon>
        <taxon>Candidatus Phytoplasma</taxon>
        <taxon>16SrIII (X-disease group)</taxon>
    </lineage>
</organism>
<proteinExistence type="predicted"/>
<keyword evidence="1" id="KW-0449">Lipoprotein</keyword>
<dbReference type="EMBL" id="LHCF01000001">
    <property type="protein sequence ID" value="KOR75742.1"/>
    <property type="molecule type" value="Genomic_DNA"/>
</dbReference>
<protein>
    <submittedName>
        <fullName evidence="1">Putative outer surface lipoprotein</fullName>
    </submittedName>
</protein>
<sequence>MIIFLYVFSFFSVYKWFKNFQKTTPILISVPENTSQPINNNNIFQDDKQKDSILKDKINLTPYLEYSDKEGNTIREYRFFENMEPKWLIL</sequence>
<reference evidence="2" key="1">
    <citation type="submission" date="2015-05" db="EMBL/GenBank/DDBJ databases">
        <title>Draft genome sequence of 'Candidatus Phytoplasma Pruni' strain CX, a plant pathogenic bacterium.</title>
        <authorList>
            <person name="Lee I.-M."/>
            <person name="Bottner-Parker K.D."/>
            <person name="Shao J."/>
            <person name="Gundersen-Rindal D.E."/>
            <person name="Zhao Y."/>
            <person name="Davis R.E."/>
        </authorList>
    </citation>
    <scope>NUCLEOTIDE SEQUENCE [LARGE SCALE GENOMIC DNA]</scope>
    <source>
        <strain evidence="2">CX</strain>
    </source>
</reference>
<accession>A0A0M1N0Q5</accession>
<dbReference type="AlphaFoldDB" id="A0A0M1N0Q5"/>
<name>A0A0M1N0Q5_9MOLU</name>
<evidence type="ECO:0000313" key="2">
    <source>
        <dbReference type="Proteomes" id="UP000037386"/>
    </source>
</evidence>
<dbReference type="Proteomes" id="UP000037386">
    <property type="component" value="Unassembled WGS sequence"/>
</dbReference>
<dbReference type="PATRIC" id="fig|479893.3.peg.82"/>
<comment type="caution">
    <text evidence="1">The sequence shown here is derived from an EMBL/GenBank/DDBJ whole genome shotgun (WGS) entry which is preliminary data.</text>
</comment>
<gene>
    <name evidence="1" type="ORF">CPX_001304</name>
</gene>